<keyword evidence="1" id="KW-0805">Transcription regulation</keyword>
<reference evidence="5 6" key="1">
    <citation type="submission" date="2014-07" db="EMBL/GenBank/DDBJ databases">
        <authorList>
            <person name="Zhang J.E."/>
            <person name="Yang H."/>
            <person name="Guo J."/>
            <person name="Deng Z."/>
            <person name="Luo H."/>
            <person name="Luo M."/>
            <person name="Zhao B."/>
        </authorList>
    </citation>
    <scope>NUCLEOTIDE SEQUENCE [LARGE SCALE GENOMIC DNA]</scope>
    <source>
        <strain evidence="5 6">1CP</strain>
        <plasmid evidence="6">Plasmid pr1cp1</plasmid>
    </source>
</reference>
<evidence type="ECO:0000313" key="5">
    <source>
        <dbReference type="EMBL" id="ANS31989.1"/>
    </source>
</evidence>
<protein>
    <recommendedName>
        <fullName evidence="4">HTH araC/xylS-type domain-containing protein</fullName>
    </recommendedName>
</protein>
<keyword evidence="2" id="KW-0238">DNA-binding</keyword>
<dbReference type="EMBL" id="CP009112">
    <property type="protein sequence ID" value="ANS31989.1"/>
    <property type="molecule type" value="Genomic_DNA"/>
</dbReference>
<dbReference type="GO" id="GO:0003700">
    <property type="term" value="F:DNA-binding transcription factor activity"/>
    <property type="evidence" value="ECO:0007669"/>
    <property type="project" value="InterPro"/>
</dbReference>
<dbReference type="InterPro" id="IPR035418">
    <property type="entry name" value="AraC-bd_2"/>
</dbReference>
<dbReference type="Proteomes" id="UP000186108">
    <property type="component" value="Plasmid pR1CP1"/>
</dbReference>
<gene>
    <name evidence="5" type="ORF">R1CP_36915</name>
</gene>
<dbReference type="SMART" id="SM00342">
    <property type="entry name" value="HTH_ARAC"/>
    <property type="match status" value="1"/>
</dbReference>
<accession>A0A1B1KHB5</accession>
<name>A0A1B1KHB5_RHOOP</name>
<dbReference type="PROSITE" id="PS01124">
    <property type="entry name" value="HTH_ARAC_FAMILY_2"/>
    <property type="match status" value="1"/>
</dbReference>
<evidence type="ECO:0000313" key="6">
    <source>
        <dbReference type="Proteomes" id="UP000186108"/>
    </source>
</evidence>
<feature type="domain" description="HTH araC/xylS-type" evidence="4">
    <location>
        <begin position="226"/>
        <end position="327"/>
    </location>
</feature>
<dbReference type="Pfam" id="PF12833">
    <property type="entry name" value="HTH_18"/>
    <property type="match status" value="1"/>
</dbReference>
<evidence type="ECO:0000256" key="2">
    <source>
        <dbReference type="ARBA" id="ARBA00023125"/>
    </source>
</evidence>
<dbReference type="AlphaFoldDB" id="A0A1B1KHB5"/>
<dbReference type="SUPFAM" id="SSF46689">
    <property type="entry name" value="Homeodomain-like"/>
    <property type="match status" value="1"/>
</dbReference>
<dbReference type="PANTHER" id="PTHR46796">
    <property type="entry name" value="HTH-TYPE TRANSCRIPTIONAL ACTIVATOR RHAS-RELATED"/>
    <property type="match status" value="1"/>
</dbReference>
<evidence type="ECO:0000256" key="3">
    <source>
        <dbReference type="ARBA" id="ARBA00023163"/>
    </source>
</evidence>
<dbReference type="Gene3D" id="1.10.10.60">
    <property type="entry name" value="Homeodomain-like"/>
    <property type="match status" value="1"/>
</dbReference>
<keyword evidence="5" id="KW-0614">Plasmid</keyword>
<dbReference type="PANTHER" id="PTHR46796:SF12">
    <property type="entry name" value="HTH-TYPE DNA-BINDING TRANSCRIPTIONAL ACTIVATOR EUTR"/>
    <property type="match status" value="1"/>
</dbReference>
<dbReference type="InterPro" id="IPR018060">
    <property type="entry name" value="HTH_AraC"/>
</dbReference>
<dbReference type="InterPro" id="IPR050204">
    <property type="entry name" value="AraC_XylS_family_regulators"/>
</dbReference>
<proteinExistence type="predicted"/>
<geneLocation type="plasmid" evidence="6">
    <name>pr1cp1</name>
</geneLocation>
<keyword evidence="3" id="KW-0804">Transcription</keyword>
<evidence type="ECO:0000256" key="1">
    <source>
        <dbReference type="ARBA" id="ARBA00023015"/>
    </source>
</evidence>
<evidence type="ECO:0000259" key="4">
    <source>
        <dbReference type="PROSITE" id="PS01124"/>
    </source>
</evidence>
<organism evidence="5 6">
    <name type="scientific">Rhodococcus opacus</name>
    <name type="common">Nocardia opaca</name>
    <dbReference type="NCBI Taxonomy" id="37919"/>
    <lineage>
        <taxon>Bacteria</taxon>
        <taxon>Bacillati</taxon>
        <taxon>Actinomycetota</taxon>
        <taxon>Actinomycetes</taxon>
        <taxon>Mycobacteriales</taxon>
        <taxon>Nocardiaceae</taxon>
        <taxon>Rhodococcus</taxon>
    </lineage>
</organism>
<dbReference type="Pfam" id="PF14525">
    <property type="entry name" value="AraC_binding_2"/>
    <property type="match status" value="1"/>
</dbReference>
<dbReference type="RefSeq" id="WP_081315557.1">
    <property type="nucleotide sequence ID" value="NZ_CP009112.1"/>
</dbReference>
<dbReference type="InterPro" id="IPR009057">
    <property type="entry name" value="Homeodomain-like_sf"/>
</dbReference>
<dbReference type="GO" id="GO:0043565">
    <property type="term" value="F:sequence-specific DNA binding"/>
    <property type="evidence" value="ECO:0007669"/>
    <property type="project" value="InterPro"/>
</dbReference>
<sequence>MNSSVGSEREWFLNGEVVTTKNSDEMESVVSKVLAPHSLIVSKKMSEFSAAINAIQLGELTVGYLKYDSEVTLILPESSLDTYSINIPLRGRPVSKFSNTVVASTPNLATAFNPGSIVNINWPASCSQLCVKFSRSSIDDELRALLGRDPVRTLRLAEAVPLTPSHYNFWQSTLKLVEALGEITNYPLVTQRIGQILIETLLLTQLNNYSEELLGGASVISPKSVNKAVEYIESHAALPLTTGNIACAAGVSARALQRAFQSHLETTPMDYLRSVRMVRVREQLASSQPGSTTVAAVAYEWGFTHIGRFAKSYRDRFAEYPSQTLRFGNDRNFNP</sequence>